<evidence type="ECO:0000313" key="2">
    <source>
        <dbReference type="Proteomes" id="UP000069001"/>
    </source>
</evidence>
<dbReference type="Proteomes" id="UP000069001">
    <property type="component" value="Unassembled WGS sequence"/>
</dbReference>
<evidence type="ECO:0000313" key="1">
    <source>
        <dbReference type="EMBL" id="KVK76325.1"/>
    </source>
</evidence>
<organism evidence="1 2">
    <name type="scientific">Burkholderia cepacia</name>
    <name type="common">Pseudomonas cepacia</name>
    <dbReference type="NCBI Taxonomy" id="292"/>
    <lineage>
        <taxon>Bacteria</taxon>
        <taxon>Pseudomonadati</taxon>
        <taxon>Pseudomonadota</taxon>
        <taxon>Betaproteobacteria</taxon>
        <taxon>Burkholderiales</taxon>
        <taxon>Burkholderiaceae</taxon>
        <taxon>Burkholderia</taxon>
        <taxon>Burkholderia cepacia complex</taxon>
    </lineage>
</organism>
<sequence>MSVFAGRLPGSIARTLSAVATALSYWPRDRSPCARFSRPSTAGDAGLAAVDGRTGGVGRGLPRGASATTAGADGAGVSSCSFAKGEVCCAFADAGGVVDACGVAGTEAVATFVTTAGPDAGEVVAATAAAVAVSIGADAAASAGGVATTALAATVPAPAMSDAALAVTAGTVDAATGSGVAGALAWRPCHQNAPPAQATATATPAAMILSLADVSSFVVAGGAIGLGTTPDTGRMGSAGAGTVSVSGTSRGSATVSTAFASSAASVASVWADMPAGSDCPSVTIDETCDAATASSRWFAAALGVAVAAAPCDCSGALARPDSGSAMFATCGISFGAVFAAGDSTSTFVCAPCAPPMSCAGT</sequence>
<reference evidence="1 2" key="1">
    <citation type="submission" date="2015-11" db="EMBL/GenBank/DDBJ databases">
        <title>Expanding the genomic diversity of Burkholderia species for the development of highly accurate diagnostics.</title>
        <authorList>
            <person name="Sahl J."/>
            <person name="Keim P."/>
            <person name="Wagner D."/>
        </authorList>
    </citation>
    <scope>NUCLEOTIDE SEQUENCE [LARGE SCALE GENOMIC DNA]</scope>
    <source>
        <strain evidence="1 2">MSMB1302</strain>
    </source>
</reference>
<protein>
    <submittedName>
        <fullName evidence="1">Uncharacterized protein</fullName>
    </submittedName>
</protein>
<proteinExistence type="predicted"/>
<name>A0A103ZA33_BURCE</name>
<gene>
    <name evidence="1" type="ORF">WS90_24225</name>
</gene>
<dbReference type="EMBL" id="LOYH01000086">
    <property type="protein sequence ID" value="KVK76325.1"/>
    <property type="molecule type" value="Genomic_DNA"/>
</dbReference>
<dbReference type="AlphaFoldDB" id="A0A103ZA33"/>
<comment type="caution">
    <text evidence="1">The sequence shown here is derived from an EMBL/GenBank/DDBJ whole genome shotgun (WGS) entry which is preliminary data.</text>
</comment>
<accession>A0A103ZA33</accession>